<dbReference type="CDD" id="cd08422">
    <property type="entry name" value="PBP2_CrgA_like"/>
    <property type="match status" value="1"/>
</dbReference>
<dbReference type="RefSeq" id="WP_061094335.1">
    <property type="nucleotide sequence ID" value="NZ_CP014323.1"/>
</dbReference>
<evidence type="ECO:0000256" key="2">
    <source>
        <dbReference type="ARBA" id="ARBA00023015"/>
    </source>
</evidence>
<evidence type="ECO:0000313" key="6">
    <source>
        <dbReference type="EMBL" id="AMJ97414.1"/>
    </source>
</evidence>
<dbReference type="InterPro" id="IPR036388">
    <property type="entry name" value="WH-like_DNA-bd_sf"/>
</dbReference>
<dbReference type="EMBL" id="CP014323">
    <property type="protein sequence ID" value="AMJ97414.1"/>
    <property type="molecule type" value="Genomic_DNA"/>
</dbReference>
<dbReference type="Proteomes" id="UP000063991">
    <property type="component" value="Chromosome"/>
</dbReference>
<dbReference type="Pfam" id="PF03466">
    <property type="entry name" value="LysR_substrate"/>
    <property type="match status" value="1"/>
</dbReference>
<organism evidence="6 7">
    <name type="scientific">Alteromonas macleodii</name>
    <name type="common">Pseudoalteromonas macleodii</name>
    <dbReference type="NCBI Taxonomy" id="28108"/>
    <lineage>
        <taxon>Bacteria</taxon>
        <taxon>Pseudomonadati</taxon>
        <taxon>Pseudomonadota</taxon>
        <taxon>Gammaproteobacteria</taxon>
        <taxon>Alteromonadales</taxon>
        <taxon>Alteromonadaceae</taxon>
        <taxon>Alteromonas/Salinimonas group</taxon>
        <taxon>Alteromonas</taxon>
    </lineage>
</organism>
<dbReference type="Gene3D" id="3.40.190.290">
    <property type="match status" value="1"/>
</dbReference>
<protein>
    <submittedName>
        <fullName evidence="6">LysR family transcriptional regulator</fullName>
    </submittedName>
</protein>
<feature type="domain" description="HTH lysR-type" evidence="5">
    <location>
        <begin position="10"/>
        <end position="62"/>
    </location>
</feature>
<evidence type="ECO:0000313" key="7">
    <source>
        <dbReference type="Proteomes" id="UP000063991"/>
    </source>
</evidence>
<dbReference type="SUPFAM" id="SSF46785">
    <property type="entry name" value="Winged helix' DNA-binding domain"/>
    <property type="match status" value="1"/>
</dbReference>
<reference evidence="6 7" key="1">
    <citation type="submission" date="2015-12" db="EMBL/GenBank/DDBJ databases">
        <authorList>
            <person name="Shamseldin A."/>
            <person name="Moawad H."/>
            <person name="Abd El-Rahim W.M."/>
            <person name="Sadowsky M.J."/>
        </authorList>
    </citation>
    <scope>NUCLEOTIDE SEQUENCE [LARGE SCALE GENOMIC DNA]</scope>
    <source>
        <strain evidence="6 7">D7</strain>
    </source>
</reference>
<evidence type="ECO:0000256" key="3">
    <source>
        <dbReference type="ARBA" id="ARBA00023125"/>
    </source>
</evidence>
<sequence>MKPHKKVERLMLFSAVAETLSFGAAAEKMQISRGYLSEQIRELELALGVKLLQRSTRQVSLTNEGKQVYADTQKINRSVVELEQNLVREQTQLEGIIAITAPNMFAHYLLSELCFSFSQQHPDVSFHLDTSYQRHDLNRGHFDLAFRSTNNPPQDMVAKPLFTYSHTIVAAPQYLKQAGTPKVLSDLDAHQCFCGPDQDNWLVNGKRSAVKGWLKLNDNLALIQHVLEGRGIARLPSYVAKKHSKAGELVALFEEIKPGATPSVPPIKSSSQLFVVHPQRPHQSLRIKAFLDTVKQAQHEGYFSG</sequence>
<dbReference type="GO" id="GO:0003700">
    <property type="term" value="F:DNA-binding transcription factor activity"/>
    <property type="evidence" value="ECO:0007669"/>
    <property type="project" value="InterPro"/>
</dbReference>
<dbReference type="InterPro" id="IPR058163">
    <property type="entry name" value="LysR-type_TF_proteobact-type"/>
</dbReference>
<dbReference type="InterPro" id="IPR005119">
    <property type="entry name" value="LysR_subst-bd"/>
</dbReference>
<proteinExistence type="inferred from homology"/>
<dbReference type="OrthoDB" id="9786526at2"/>
<evidence type="ECO:0000256" key="4">
    <source>
        <dbReference type="ARBA" id="ARBA00023163"/>
    </source>
</evidence>
<dbReference type="GO" id="GO:0043565">
    <property type="term" value="F:sequence-specific DNA binding"/>
    <property type="evidence" value="ECO:0007669"/>
    <property type="project" value="TreeGrafter"/>
</dbReference>
<gene>
    <name evidence="6" type="ORF">AVL55_04095</name>
</gene>
<accession>A0A126PWK8</accession>
<dbReference type="GO" id="GO:0006351">
    <property type="term" value="P:DNA-templated transcription"/>
    <property type="evidence" value="ECO:0007669"/>
    <property type="project" value="TreeGrafter"/>
</dbReference>
<dbReference type="PANTHER" id="PTHR30537">
    <property type="entry name" value="HTH-TYPE TRANSCRIPTIONAL REGULATOR"/>
    <property type="match status" value="1"/>
</dbReference>
<dbReference type="InterPro" id="IPR000847">
    <property type="entry name" value="LysR_HTH_N"/>
</dbReference>
<keyword evidence="2" id="KW-0805">Transcription regulation</keyword>
<dbReference type="Pfam" id="PF00126">
    <property type="entry name" value="HTH_1"/>
    <property type="match status" value="1"/>
</dbReference>
<dbReference type="PANTHER" id="PTHR30537:SF5">
    <property type="entry name" value="HTH-TYPE TRANSCRIPTIONAL ACTIVATOR TTDR-RELATED"/>
    <property type="match status" value="1"/>
</dbReference>
<dbReference type="FunFam" id="1.10.10.10:FF:000001">
    <property type="entry name" value="LysR family transcriptional regulator"/>
    <property type="match status" value="1"/>
</dbReference>
<dbReference type="Gene3D" id="1.10.10.10">
    <property type="entry name" value="Winged helix-like DNA-binding domain superfamily/Winged helix DNA-binding domain"/>
    <property type="match status" value="1"/>
</dbReference>
<evidence type="ECO:0000256" key="1">
    <source>
        <dbReference type="ARBA" id="ARBA00009437"/>
    </source>
</evidence>
<name>A0A126PWK8_ALTMA</name>
<dbReference type="SUPFAM" id="SSF53850">
    <property type="entry name" value="Periplasmic binding protein-like II"/>
    <property type="match status" value="1"/>
</dbReference>
<dbReference type="AlphaFoldDB" id="A0A126PWK8"/>
<evidence type="ECO:0000259" key="5">
    <source>
        <dbReference type="PROSITE" id="PS50931"/>
    </source>
</evidence>
<comment type="similarity">
    <text evidence="1">Belongs to the LysR transcriptional regulatory family.</text>
</comment>
<dbReference type="InterPro" id="IPR036390">
    <property type="entry name" value="WH_DNA-bd_sf"/>
</dbReference>
<keyword evidence="4" id="KW-0804">Transcription</keyword>
<keyword evidence="3" id="KW-0238">DNA-binding</keyword>
<dbReference type="PROSITE" id="PS50931">
    <property type="entry name" value="HTH_LYSR"/>
    <property type="match status" value="1"/>
</dbReference>